<accession>A0AAP3FWX4</accession>
<sequence length="77" mass="8845">MEYNLTVTEQDGQFLVDSREVAELIGKRHDHLLRDIEGYVAVLSQTPTLGADEYFVEVHISQEQERVINIIFLQNGL</sequence>
<dbReference type="EMBL" id="JALAOH010000117">
    <property type="protein sequence ID" value="MCY8319117.1"/>
    <property type="molecule type" value="Genomic_DNA"/>
</dbReference>
<comment type="caution">
    <text evidence="1">The sequence shown here is derived from an EMBL/GenBank/DDBJ whole genome shotgun (WGS) entry which is preliminary data.</text>
</comment>
<evidence type="ECO:0000313" key="2">
    <source>
        <dbReference type="Proteomes" id="UP001067121"/>
    </source>
</evidence>
<dbReference type="Pfam" id="PF09669">
    <property type="entry name" value="Phage_pRha"/>
    <property type="match status" value="1"/>
</dbReference>
<evidence type="ECO:0000313" key="1">
    <source>
        <dbReference type="EMBL" id="MCY8319117.1"/>
    </source>
</evidence>
<organism evidence="1 2">
    <name type="scientific">Bacillus vallismortis</name>
    <dbReference type="NCBI Taxonomy" id="72361"/>
    <lineage>
        <taxon>Bacteria</taxon>
        <taxon>Bacillati</taxon>
        <taxon>Bacillota</taxon>
        <taxon>Bacilli</taxon>
        <taxon>Bacillales</taxon>
        <taxon>Bacillaceae</taxon>
        <taxon>Bacillus</taxon>
    </lineage>
</organism>
<dbReference type="RefSeq" id="WP_268544973.1">
    <property type="nucleotide sequence ID" value="NZ_JALAOH010000117.1"/>
</dbReference>
<dbReference type="InterPro" id="IPR014054">
    <property type="entry name" value="Phage_regulatory_Rha"/>
</dbReference>
<dbReference type="AlphaFoldDB" id="A0AAP3FWX4"/>
<dbReference type="Proteomes" id="UP001067121">
    <property type="component" value="Unassembled WGS sequence"/>
</dbReference>
<proteinExistence type="predicted"/>
<reference evidence="1" key="1">
    <citation type="submission" date="2022-02" db="EMBL/GenBank/DDBJ databases">
        <title>Crop Bioprotection Bacillus Genome Sequencing.</title>
        <authorList>
            <person name="Dunlap C."/>
        </authorList>
    </citation>
    <scope>NUCLEOTIDE SEQUENCE</scope>
    <source>
        <strain evidence="1">98-1</strain>
    </source>
</reference>
<name>A0AAP3FWX4_BACVA</name>
<gene>
    <name evidence="1" type="ORF">MOC71_20950</name>
</gene>
<protein>
    <submittedName>
        <fullName evidence="1">Rha family transcriptional regulator</fullName>
    </submittedName>
</protein>